<keyword evidence="3" id="KW-1185">Reference proteome</keyword>
<evidence type="ECO:0000256" key="1">
    <source>
        <dbReference type="SAM" id="SignalP"/>
    </source>
</evidence>
<accession>A0A9W7LC71</accession>
<organism evidence="2 3">
    <name type="scientific">Triparma columacea</name>
    <dbReference type="NCBI Taxonomy" id="722753"/>
    <lineage>
        <taxon>Eukaryota</taxon>
        <taxon>Sar</taxon>
        <taxon>Stramenopiles</taxon>
        <taxon>Ochrophyta</taxon>
        <taxon>Bolidophyceae</taxon>
        <taxon>Parmales</taxon>
        <taxon>Triparmaceae</taxon>
        <taxon>Triparma</taxon>
    </lineage>
</organism>
<gene>
    <name evidence="2" type="ORF">TrCOL_g7802</name>
</gene>
<protein>
    <submittedName>
        <fullName evidence="2">Uncharacterized protein</fullName>
    </submittedName>
</protein>
<dbReference type="OrthoDB" id="42967at2759"/>
<feature type="signal peptide" evidence="1">
    <location>
        <begin position="1"/>
        <end position="22"/>
    </location>
</feature>
<dbReference type="AlphaFoldDB" id="A0A9W7LC71"/>
<proteinExistence type="predicted"/>
<name>A0A9W7LC71_9STRA</name>
<keyword evidence="1" id="KW-0732">Signal</keyword>
<evidence type="ECO:0000313" key="3">
    <source>
        <dbReference type="Proteomes" id="UP001165065"/>
    </source>
</evidence>
<dbReference type="Proteomes" id="UP001165065">
    <property type="component" value="Unassembled WGS sequence"/>
</dbReference>
<comment type="caution">
    <text evidence="2">The sequence shown here is derived from an EMBL/GenBank/DDBJ whole genome shotgun (WGS) entry which is preliminary data.</text>
</comment>
<evidence type="ECO:0000313" key="2">
    <source>
        <dbReference type="EMBL" id="GMI44488.1"/>
    </source>
</evidence>
<sequence>MSLPLPPHLLLLLLLLLPPSLSLPPDTFSLCASSDPSLAPTFPSTLLPLTPDGESCLHLLAISCSLPLLQSATASLDNHPHRSKVLNLPVATKTGLDMPPLSWYVFGLHVDCVEHLVGVEGVEVNLVFRDEKGGRITVMDVVERMRENGGGGGEVDRMREVLVRGGAKRREELEVEDDNKKDL</sequence>
<dbReference type="EMBL" id="BRYA01001484">
    <property type="protein sequence ID" value="GMI44488.1"/>
    <property type="molecule type" value="Genomic_DNA"/>
</dbReference>
<feature type="chain" id="PRO_5040852547" evidence="1">
    <location>
        <begin position="23"/>
        <end position="183"/>
    </location>
</feature>
<reference evidence="3" key="1">
    <citation type="journal article" date="2023" name="Commun. Biol.">
        <title>Genome analysis of Parmales, the sister group of diatoms, reveals the evolutionary specialization of diatoms from phago-mixotrophs to photoautotrophs.</title>
        <authorList>
            <person name="Ban H."/>
            <person name="Sato S."/>
            <person name="Yoshikawa S."/>
            <person name="Yamada K."/>
            <person name="Nakamura Y."/>
            <person name="Ichinomiya M."/>
            <person name="Sato N."/>
            <person name="Blanc-Mathieu R."/>
            <person name="Endo H."/>
            <person name="Kuwata A."/>
            <person name="Ogata H."/>
        </authorList>
    </citation>
    <scope>NUCLEOTIDE SEQUENCE [LARGE SCALE GENOMIC DNA]</scope>
</reference>